<accession>A0A2N8ZAY7</accession>
<organism evidence="1 2">
    <name type="scientific">Vibrio tapetis subsp. tapetis</name>
    <dbReference type="NCBI Taxonomy" id="1671868"/>
    <lineage>
        <taxon>Bacteria</taxon>
        <taxon>Pseudomonadati</taxon>
        <taxon>Pseudomonadota</taxon>
        <taxon>Gammaproteobacteria</taxon>
        <taxon>Vibrionales</taxon>
        <taxon>Vibrionaceae</taxon>
        <taxon>Vibrio</taxon>
    </lineage>
</organism>
<evidence type="ECO:0000313" key="2">
    <source>
        <dbReference type="Proteomes" id="UP000235828"/>
    </source>
</evidence>
<dbReference type="RefSeq" id="WP_172443075.1">
    <property type="nucleotide sequence ID" value="NZ_LT960611.1"/>
</dbReference>
<dbReference type="Proteomes" id="UP000235828">
    <property type="component" value="Chromosome A"/>
</dbReference>
<evidence type="ECO:0000313" key="1">
    <source>
        <dbReference type="EMBL" id="SON49062.1"/>
    </source>
</evidence>
<dbReference type="KEGG" id="vta:A1083"/>
<reference evidence="1 2" key="1">
    <citation type="submission" date="2017-10" db="EMBL/GenBank/DDBJ databases">
        <authorList>
            <person name="Banno H."/>
            <person name="Chua N.-H."/>
        </authorList>
    </citation>
    <scope>NUCLEOTIDE SEQUENCE [LARGE SCALE GENOMIC DNA]</scope>
    <source>
        <strain evidence="1">Vibrio tapetis CECT4600</strain>
    </source>
</reference>
<protein>
    <submittedName>
        <fullName evidence="1">Uncharacterized protein</fullName>
    </submittedName>
</protein>
<dbReference type="AlphaFoldDB" id="A0A2N8ZAY7"/>
<keyword evidence="2" id="KW-1185">Reference proteome</keyword>
<dbReference type="EMBL" id="LT960611">
    <property type="protein sequence ID" value="SON49062.1"/>
    <property type="molecule type" value="Genomic_DNA"/>
</dbReference>
<proteinExistence type="predicted"/>
<sequence>MTENGSFQMAIDMLRCHLGLSEDEAREELGIHSQDKTEQHIIETQSAVLGLLQEK</sequence>
<gene>
    <name evidence="1" type="ORF">VTAP4600_A1083</name>
</gene>
<name>A0A2N8ZAY7_9VIBR</name>